<evidence type="ECO:0000313" key="2">
    <source>
        <dbReference type="EMBL" id="THU56023.1"/>
    </source>
</evidence>
<protein>
    <submittedName>
        <fullName evidence="2">Uncharacterized protein</fullName>
    </submittedName>
</protein>
<dbReference type="Proteomes" id="UP000317650">
    <property type="component" value="Chromosome 11"/>
</dbReference>
<organism evidence="2 3">
    <name type="scientific">Musa balbisiana</name>
    <name type="common">Banana</name>
    <dbReference type="NCBI Taxonomy" id="52838"/>
    <lineage>
        <taxon>Eukaryota</taxon>
        <taxon>Viridiplantae</taxon>
        <taxon>Streptophyta</taxon>
        <taxon>Embryophyta</taxon>
        <taxon>Tracheophyta</taxon>
        <taxon>Spermatophyta</taxon>
        <taxon>Magnoliopsida</taxon>
        <taxon>Liliopsida</taxon>
        <taxon>Zingiberales</taxon>
        <taxon>Musaceae</taxon>
        <taxon>Musa</taxon>
    </lineage>
</organism>
<evidence type="ECO:0000256" key="1">
    <source>
        <dbReference type="SAM" id="SignalP"/>
    </source>
</evidence>
<keyword evidence="3" id="KW-1185">Reference proteome</keyword>
<feature type="signal peptide" evidence="1">
    <location>
        <begin position="1"/>
        <end position="17"/>
    </location>
</feature>
<evidence type="ECO:0000313" key="3">
    <source>
        <dbReference type="Proteomes" id="UP000317650"/>
    </source>
</evidence>
<dbReference type="AlphaFoldDB" id="A0A4S8J3P6"/>
<proteinExistence type="predicted"/>
<name>A0A4S8J3P6_MUSBA</name>
<sequence>MLGAVLAILQWWGPNVTVIIMNKWLFQFLTAKLHGLEDNHCFAEFGFQVSSNRIMHSLHMLCIGEYTAIKLLRIKPLIEVKSEDRWWRTFPMSFVFCINIVLENMSLLYIPVSFLDTIKSFPPATTG</sequence>
<feature type="chain" id="PRO_5020891555" evidence="1">
    <location>
        <begin position="18"/>
        <end position="127"/>
    </location>
</feature>
<keyword evidence="1" id="KW-0732">Signal</keyword>
<gene>
    <name evidence="2" type="ORF">C4D60_Mb11t12910</name>
</gene>
<comment type="caution">
    <text evidence="2">The sequence shown here is derived from an EMBL/GenBank/DDBJ whole genome shotgun (WGS) entry which is preliminary data.</text>
</comment>
<accession>A0A4S8J3P6</accession>
<reference evidence="2 3" key="1">
    <citation type="journal article" date="2019" name="Nat. Plants">
        <title>Genome sequencing of Musa balbisiana reveals subgenome evolution and function divergence in polyploid bananas.</title>
        <authorList>
            <person name="Yao X."/>
        </authorList>
    </citation>
    <scope>NUCLEOTIDE SEQUENCE [LARGE SCALE GENOMIC DNA]</scope>
    <source>
        <strain evidence="3">cv. DH-PKW</strain>
        <tissue evidence="2">Leaves</tissue>
    </source>
</reference>
<dbReference type="EMBL" id="PYDT01000007">
    <property type="protein sequence ID" value="THU56023.1"/>
    <property type="molecule type" value="Genomic_DNA"/>
</dbReference>